<keyword evidence="2" id="KW-0805">Transcription regulation</keyword>
<evidence type="ECO:0000256" key="5">
    <source>
        <dbReference type="PROSITE-ProRule" id="PRU00169"/>
    </source>
</evidence>
<organism evidence="8 9">
    <name type="scientific">Nocardioides potassii</name>
    <dbReference type="NCBI Taxonomy" id="2911371"/>
    <lineage>
        <taxon>Bacteria</taxon>
        <taxon>Bacillati</taxon>
        <taxon>Actinomycetota</taxon>
        <taxon>Actinomycetes</taxon>
        <taxon>Propionibacteriales</taxon>
        <taxon>Nocardioidaceae</taxon>
        <taxon>Nocardioides</taxon>
    </lineage>
</organism>
<dbReference type="PRINTS" id="PR00038">
    <property type="entry name" value="HTHLUXR"/>
</dbReference>
<dbReference type="PANTHER" id="PTHR43214:SF24">
    <property type="entry name" value="TRANSCRIPTIONAL REGULATORY PROTEIN NARL-RELATED"/>
    <property type="match status" value="1"/>
</dbReference>
<feature type="domain" description="Response regulatory" evidence="7">
    <location>
        <begin position="6"/>
        <end position="121"/>
    </location>
</feature>
<evidence type="ECO:0000259" key="6">
    <source>
        <dbReference type="PROSITE" id="PS50043"/>
    </source>
</evidence>
<evidence type="ECO:0000256" key="4">
    <source>
        <dbReference type="ARBA" id="ARBA00023163"/>
    </source>
</evidence>
<accession>A0ABS9HGM7</accession>
<dbReference type="InterPro" id="IPR011006">
    <property type="entry name" value="CheY-like_superfamily"/>
</dbReference>
<proteinExistence type="predicted"/>
<keyword evidence="9" id="KW-1185">Reference proteome</keyword>
<dbReference type="PROSITE" id="PS50110">
    <property type="entry name" value="RESPONSE_REGULATORY"/>
    <property type="match status" value="1"/>
</dbReference>
<evidence type="ECO:0000313" key="9">
    <source>
        <dbReference type="Proteomes" id="UP001201161"/>
    </source>
</evidence>
<dbReference type="InterPro" id="IPR058245">
    <property type="entry name" value="NreC/VraR/RcsB-like_REC"/>
</dbReference>
<sequence length="214" mass="22748">MIKDLRVVLVDDHPMFRQGLRTLLEDLGVTVLAEAGDGESGVAAVVEHRPDVVFMDLQMPGVSGVEATKRLTDLQPDVKVLVLTMVEDDQAVFAAIQAGALGYLLKGAGQEEISRALASVAAGQAVYGAEIARRLRGFFAGGGGSSAQPFPSLSEREREVLALIAEGTSNTDIARRLFLSDKTVRNYVSSIFAKIDVAGRPEAIVKAREAGLGR</sequence>
<dbReference type="SUPFAM" id="SSF52172">
    <property type="entry name" value="CheY-like"/>
    <property type="match status" value="1"/>
</dbReference>
<dbReference type="Gene3D" id="3.40.50.2300">
    <property type="match status" value="1"/>
</dbReference>
<dbReference type="InterPro" id="IPR001789">
    <property type="entry name" value="Sig_transdc_resp-reg_receiver"/>
</dbReference>
<protein>
    <submittedName>
        <fullName evidence="8">Response regulator transcription factor</fullName>
    </submittedName>
</protein>
<evidence type="ECO:0000256" key="2">
    <source>
        <dbReference type="ARBA" id="ARBA00023015"/>
    </source>
</evidence>
<dbReference type="InterPro" id="IPR039420">
    <property type="entry name" value="WalR-like"/>
</dbReference>
<keyword evidence="4" id="KW-0804">Transcription</keyword>
<dbReference type="SMART" id="SM00448">
    <property type="entry name" value="REC"/>
    <property type="match status" value="1"/>
</dbReference>
<feature type="domain" description="HTH luxR-type" evidence="6">
    <location>
        <begin position="146"/>
        <end position="211"/>
    </location>
</feature>
<evidence type="ECO:0000256" key="1">
    <source>
        <dbReference type="ARBA" id="ARBA00022553"/>
    </source>
</evidence>
<name>A0ABS9HGM7_9ACTN</name>
<dbReference type="SMART" id="SM00421">
    <property type="entry name" value="HTH_LUXR"/>
    <property type="match status" value="1"/>
</dbReference>
<dbReference type="CDD" id="cd17535">
    <property type="entry name" value="REC_NarL-like"/>
    <property type="match status" value="1"/>
</dbReference>
<dbReference type="InterPro" id="IPR016032">
    <property type="entry name" value="Sig_transdc_resp-reg_C-effctor"/>
</dbReference>
<keyword evidence="3" id="KW-0238">DNA-binding</keyword>
<dbReference type="Proteomes" id="UP001201161">
    <property type="component" value="Unassembled WGS sequence"/>
</dbReference>
<evidence type="ECO:0000256" key="3">
    <source>
        <dbReference type="ARBA" id="ARBA00023125"/>
    </source>
</evidence>
<comment type="caution">
    <text evidence="8">The sequence shown here is derived from an EMBL/GenBank/DDBJ whole genome shotgun (WGS) entry which is preliminary data.</text>
</comment>
<dbReference type="PROSITE" id="PS00622">
    <property type="entry name" value="HTH_LUXR_1"/>
    <property type="match status" value="1"/>
</dbReference>
<dbReference type="InterPro" id="IPR000792">
    <property type="entry name" value="Tscrpt_reg_LuxR_C"/>
</dbReference>
<evidence type="ECO:0000313" key="8">
    <source>
        <dbReference type="EMBL" id="MCF6379370.1"/>
    </source>
</evidence>
<reference evidence="8 9" key="1">
    <citation type="submission" date="2022-01" db="EMBL/GenBank/DDBJ databases">
        <title>Nocardioides sp. nov., an actinomycete isolated from mining soil.</title>
        <authorList>
            <person name="Liu L."/>
        </authorList>
    </citation>
    <scope>NUCLEOTIDE SEQUENCE [LARGE SCALE GENOMIC DNA]</scope>
    <source>
        <strain evidence="8 9">KLBMP 9356</strain>
    </source>
</reference>
<dbReference type="RefSeq" id="WP_236404345.1">
    <property type="nucleotide sequence ID" value="NZ_JAKJHZ010000010.1"/>
</dbReference>
<dbReference type="PROSITE" id="PS50043">
    <property type="entry name" value="HTH_LUXR_2"/>
    <property type="match status" value="1"/>
</dbReference>
<dbReference type="Pfam" id="PF00072">
    <property type="entry name" value="Response_reg"/>
    <property type="match status" value="1"/>
</dbReference>
<dbReference type="PANTHER" id="PTHR43214">
    <property type="entry name" value="TWO-COMPONENT RESPONSE REGULATOR"/>
    <property type="match status" value="1"/>
</dbReference>
<dbReference type="Pfam" id="PF00196">
    <property type="entry name" value="GerE"/>
    <property type="match status" value="1"/>
</dbReference>
<dbReference type="SUPFAM" id="SSF46894">
    <property type="entry name" value="C-terminal effector domain of the bipartite response regulators"/>
    <property type="match status" value="1"/>
</dbReference>
<evidence type="ECO:0000259" key="7">
    <source>
        <dbReference type="PROSITE" id="PS50110"/>
    </source>
</evidence>
<gene>
    <name evidence="8" type="ORF">L2K70_17300</name>
</gene>
<feature type="modified residue" description="4-aspartylphosphate" evidence="5">
    <location>
        <position position="56"/>
    </location>
</feature>
<dbReference type="CDD" id="cd06170">
    <property type="entry name" value="LuxR_C_like"/>
    <property type="match status" value="1"/>
</dbReference>
<dbReference type="EMBL" id="JAKJHZ010000010">
    <property type="protein sequence ID" value="MCF6379370.1"/>
    <property type="molecule type" value="Genomic_DNA"/>
</dbReference>
<keyword evidence="1 5" id="KW-0597">Phosphoprotein</keyword>